<proteinExistence type="predicted"/>
<evidence type="ECO:0008006" key="3">
    <source>
        <dbReference type="Google" id="ProtNLM"/>
    </source>
</evidence>
<reference evidence="2" key="1">
    <citation type="submission" date="2016-10" db="EMBL/GenBank/DDBJ databases">
        <authorList>
            <person name="Varghese N."/>
            <person name="Submissions S."/>
        </authorList>
    </citation>
    <scope>NUCLEOTIDE SEQUENCE [LARGE SCALE GENOMIC DNA]</scope>
    <source>
        <strain evidence="2">DSM 20632</strain>
    </source>
</reference>
<protein>
    <recommendedName>
        <fullName evidence="3">DUF4259 domain-containing protein</fullName>
    </recommendedName>
</protein>
<dbReference type="Proteomes" id="UP000199350">
    <property type="component" value="Chromosome I"/>
</dbReference>
<sequence length="117" mass="12706">MSTWDKEVFSAEVNVDFLDELSDLEPEDIVETVRDAVLLAAQQEQAKPDEVANGRAAATIAAIWAGAPFSAGDIVDSYPFIRSMDAEVDEKLAEAAVTVLENVDTEEDVDQFIEALS</sequence>
<name>A0A1G9QT66_9CORY</name>
<dbReference type="AlphaFoldDB" id="A0A1G9QT66"/>
<dbReference type="RefSeq" id="WP_092151829.1">
    <property type="nucleotide sequence ID" value="NZ_LT629700.1"/>
</dbReference>
<dbReference type="InterPro" id="IPR025355">
    <property type="entry name" value="DUF4259"/>
</dbReference>
<dbReference type="STRING" id="38302.SAMN04488535_2075"/>
<gene>
    <name evidence="1" type="ORF">SAMN04488535_2075</name>
</gene>
<keyword evidence="2" id="KW-1185">Reference proteome</keyword>
<organism evidence="1 2">
    <name type="scientific">Corynebacterium mycetoides</name>
    <dbReference type="NCBI Taxonomy" id="38302"/>
    <lineage>
        <taxon>Bacteria</taxon>
        <taxon>Bacillati</taxon>
        <taxon>Actinomycetota</taxon>
        <taxon>Actinomycetes</taxon>
        <taxon>Mycobacteriales</taxon>
        <taxon>Corynebacteriaceae</taxon>
        <taxon>Corynebacterium</taxon>
    </lineage>
</organism>
<dbReference type="Pfam" id="PF14078">
    <property type="entry name" value="DUF4259"/>
    <property type="match status" value="1"/>
</dbReference>
<evidence type="ECO:0000313" key="2">
    <source>
        <dbReference type="Proteomes" id="UP000199350"/>
    </source>
</evidence>
<dbReference type="EMBL" id="LT629700">
    <property type="protein sequence ID" value="SDM14030.1"/>
    <property type="molecule type" value="Genomic_DNA"/>
</dbReference>
<evidence type="ECO:0000313" key="1">
    <source>
        <dbReference type="EMBL" id="SDM14030.1"/>
    </source>
</evidence>
<dbReference type="OrthoDB" id="4427749at2"/>
<accession>A0A1G9QT66</accession>